<proteinExistence type="inferred from homology"/>
<dbReference type="HAMAP" id="MF_00163">
    <property type="entry name" value="Pep_deformylase"/>
    <property type="match status" value="1"/>
</dbReference>
<feature type="binding site" evidence="6">
    <location>
        <position position="143"/>
    </location>
    <ligand>
        <name>Fe cation</name>
        <dbReference type="ChEBI" id="CHEBI:24875"/>
    </ligand>
</feature>
<evidence type="ECO:0000256" key="7">
    <source>
        <dbReference type="SAM" id="MobiDB-lite"/>
    </source>
</evidence>
<evidence type="ECO:0000256" key="4">
    <source>
        <dbReference type="ARBA" id="ARBA00022917"/>
    </source>
</evidence>
<evidence type="ECO:0000313" key="8">
    <source>
        <dbReference type="EMBL" id="SNB78248.1"/>
    </source>
</evidence>
<feature type="active site" evidence="6">
    <location>
        <position position="140"/>
    </location>
</feature>
<dbReference type="EC" id="3.5.1.88" evidence="6"/>
<sequence>MSIRELTLMGNPVLLEVAQPITDLDDPELQILIDDMVATMEEAAGIGIAAPQVGQSRRLIVALPIQDRNEEREPPMILLNPVLEPLDDEMVDGLEGCLSIPGLRGIVPRHRRVRYRALDRTGEPIEGIAEDLFARILQHEVDHLDGILFTMRMTDLRLLAMQSEAHYLARSEADSEAPEDDEEEAGPSA</sequence>
<feature type="binding site" evidence="6">
    <location>
        <position position="139"/>
    </location>
    <ligand>
        <name>Fe cation</name>
        <dbReference type="ChEBI" id="CHEBI:24875"/>
    </ligand>
</feature>
<protein>
    <recommendedName>
        <fullName evidence="6">Peptide deformylase</fullName>
        <shortName evidence="6">PDF</shortName>
        <ecNumber evidence="6">3.5.1.88</ecNumber>
    </recommendedName>
    <alternativeName>
        <fullName evidence="6">Polypeptide deformylase</fullName>
    </alternativeName>
</protein>
<keyword evidence="5 6" id="KW-0408">Iron</keyword>
<dbReference type="FunFam" id="3.90.45.10:FF:000003">
    <property type="entry name" value="Peptide deformylase"/>
    <property type="match status" value="1"/>
</dbReference>
<dbReference type="NCBIfam" id="NF001159">
    <property type="entry name" value="PRK00150.1-3"/>
    <property type="match status" value="1"/>
</dbReference>
<dbReference type="PANTHER" id="PTHR10458:SF20">
    <property type="entry name" value="PEPTIDE DEFORMYLASE 1"/>
    <property type="match status" value="1"/>
</dbReference>
<feature type="binding site" evidence="6">
    <location>
        <position position="97"/>
    </location>
    <ligand>
        <name>Fe cation</name>
        <dbReference type="ChEBI" id="CHEBI:24875"/>
    </ligand>
</feature>
<accession>A0A212RZY2</accession>
<evidence type="ECO:0000256" key="6">
    <source>
        <dbReference type="HAMAP-Rule" id="MF_00163"/>
    </source>
</evidence>
<keyword evidence="9" id="KW-1185">Reference proteome</keyword>
<dbReference type="Gene3D" id="3.90.45.10">
    <property type="entry name" value="Peptide deformylase"/>
    <property type="match status" value="1"/>
</dbReference>
<dbReference type="Pfam" id="PF01327">
    <property type="entry name" value="Pep_deformylase"/>
    <property type="match status" value="1"/>
</dbReference>
<reference evidence="8 9" key="1">
    <citation type="submission" date="2017-06" db="EMBL/GenBank/DDBJ databases">
        <authorList>
            <person name="Kim H.J."/>
            <person name="Triplett B.A."/>
        </authorList>
    </citation>
    <scope>NUCLEOTIDE SEQUENCE [LARGE SCALE GENOMIC DNA]</scope>
    <source>
        <strain evidence="8 9">B29T1</strain>
    </source>
</reference>
<name>A0A212RZY2_9PROT</name>
<comment type="catalytic activity">
    <reaction evidence="6">
        <text>N-terminal N-formyl-L-methionyl-[peptide] + H2O = N-terminal L-methionyl-[peptide] + formate</text>
        <dbReference type="Rhea" id="RHEA:24420"/>
        <dbReference type="Rhea" id="RHEA-COMP:10639"/>
        <dbReference type="Rhea" id="RHEA-COMP:10640"/>
        <dbReference type="ChEBI" id="CHEBI:15377"/>
        <dbReference type="ChEBI" id="CHEBI:15740"/>
        <dbReference type="ChEBI" id="CHEBI:49298"/>
        <dbReference type="ChEBI" id="CHEBI:64731"/>
        <dbReference type="EC" id="3.5.1.88"/>
    </reaction>
</comment>
<dbReference type="Proteomes" id="UP000197065">
    <property type="component" value="Unassembled WGS sequence"/>
</dbReference>
<dbReference type="SUPFAM" id="SSF56420">
    <property type="entry name" value="Peptide deformylase"/>
    <property type="match status" value="1"/>
</dbReference>
<dbReference type="OrthoDB" id="9804313at2"/>
<comment type="similarity">
    <text evidence="1 6">Belongs to the polypeptide deformylase family.</text>
</comment>
<keyword evidence="3 6" id="KW-0378">Hydrolase</keyword>
<dbReference type="PANTHER" id="PTHR10458">
    <property type="entry name" value="PEPTIDE DEFORMYLASE"/>
    <property type="match status" value="1"/>
</dbReference>
<dbReference type="InterPro" id="IPR036821">
    <property type="entry name" value="Peptide_deformylase_sf"/>
</dbReference>
<keyword evidence="2 6" id="KW-0479">Metal-binding</keyword>
<comment type="cofactor">
    <cofactor evidence="6">
        <name>Fe(2+)</name>
        <dbReference type="ChEBI" id="CHEBI:29033"/>
    </cofactor>
    <text evidence="6">Binds 1 Fe(2+) ion.</text>
</comment>
<evidence type="ECO:0000256" key="1">
    <source>
        <dbReference type="ARBA" id="ARBA00010759"/>
    </source>
</evidence>
<dbReference type="NCBIfam" id="TIGR00079">
    <property type="entry name" value="pept_deformyl"/>
    <property type="match status" value="1"/>
</dbReference>
<dbReference type="PRINTS" id="PR01576">
    <property type="entry name" value="PDEFORMYLASE"/>
</dbReference>
<evidence type="ECO:0000256" key="2">
    <source>
        <dbReference type="ARBA" id="ARBA00022723"/>
    </source>
</evidence>
<dbReference type="CDD" id="cd00487">
    <property type="entry name" value="Pep_deformylase"/>
    <property type="match status" value="1"/>
</dbReference>
<evidence type="ECO:0000313" key="9">
    <source>
        <dbReference type="Proteomes" id="UP000197065"/>
    </source>
</evidence>
<evidence type="ECO:0000256" key="3">
    <source>
        <dbReference type="ARBA" id="ARBA00022801"/>
    </source>
</evidence>
<dbReference type="PIRSF" id="PIRSF004749">
    <property type="entry name" value="Pep_def"/>
    <property type="match status" value="1"/>
</dbReference>
<feature type="compositionally biased region" description="Acidic residues" evidence="7">
    <location>
        <begin position="174"/>
        <end position="189"/>
    </location>
</feature>
<comment type="function">
    <text evidence="6">Removes the formyl group from the N-terminal Met of newly synthesized proteins. Requires at least a dipeptide for an efficient rate of reaction. N-terminal L-methionine is a prerequisite for activity but the enzyme has broad specificity at other positions.</text>
</comment>
<dbReference type="AlphaFoldDB" id="A0A212RZY2"/>
<dbReference type="GO" id="GO:0046872">
    <property type="term" value="F:metal ion binding"/>
    <property type="evidence" value="ECO:0007669"/>
    <property type="project" value="UniProtKB-KW"/>
</dbReference>
<dbReference type="GO" id="GO:0042586">
    <property type="term" value="F:peptide deformylase activity"/>
    <property type="evidence" value="ECO:0007669"/>
    <property type="project" value="UniProtKB-UniRule"/>
</dbReference>
<dbReference type="GO" id="GO:0006412">
    <property type="term" value="P:translation"/>
    <property type="evidence" value="ECO:0007669"/>
    <property type="project" value="UniProtKB-UniRule"/>
</dbReference>
<evidence type="ECO:0000256" key="5">
    <source>
        <dbReference type="ARBA" id="ARBA00023004"/>
    </source>
</evidence>
<dbReference type="InterPro" id="IPR023635">
    <property type="entry name" value="Peptide_deformylase"/>
</dbReference>
<dbReference type="EMBL" id="FYEH01000018">
    <property type="protein sequence ID" value="SNB78248.1"/>
    <property type="molecule type" value="Genomic_DNA"/>
</dbReference>
<dbReference type="RefSeq" id="WP_088562845.1">
    <property type="nucleotide sequence ID" value="NZ_FYEH01000018.1"/>
</dbReference>
<organism evidence="8 9">
    <name type="scientific">Arboricoccus pini</name>
    <dbReference type="NCBI Taxonomy" id="1963835"/>
    <lineage>
        <taxon>Bacteria</taxon>
        <taxon>Pseudomonadati</taxon>
        <taxon>Pseudomonadota</taxon>
        <taxon>Alphaproteobacteria</taxon>
        <taxon>Geminicoccales</taxon>
        <taxon>Geminicoccaceae</taxon>
        <taxon>Arboricoccus</taxon>
    </lineage>
</organism>
<gene>
    <name evidence="6" type="primary">def</name>
    <name evidence="8" type="ORF">SAMN07250955_11824</name>
</gene>
<feature type="region of interest" description="Disordered" evidence="7">
    <location>
        <begin position="169"/>
        <end position="189"/>
    </location>
</feature>
<keyword evidence="4 6" id="KW-0648">Protein biosynthesis</keyword>